<evidence type="ECO:0000259" key="2">
    <source>
        <dbReference type="SMART" id="SM00829"/>
    </source>
</evidence>
<keyword evidence="4" id="KW-1185">Reference proteome</keyword>
<dbReference type="GO" id="GO:0008270">
    <property type="term" value="F:zinc ion binding"/>
    <property type="evidence" value="ECO:0007669"/>
    <property type="project" value="InterPro"/>
</dbReference>
<dbReference type="InterPro" id="IPR002364">
    <property type="entry name" value="Quin_OxRdtase/zeta-crystal_CS"/>
</dbReference>
<dbReference type="GeneID" id="54483553"/>
<dbReference type="Pfam" id="PF08240">
    <property type="entry name" value="ADH_N"/>
    <property type="match status" value="1"/>
</dbReference>
<dbReference type="GO" id="GO:0016491">
    <property type="term" value="F:oxidoreductase activity"/>
    <property type="evidence" value="ECO:0007669"/>
    <property type="project" value="UniProtKB-KW"/>
</dbReference>
<protein>
    <submittedName>
        <fullName evidence="3">NAD(P)-binding protein</fullName>
    </submittedName>
</protein>
<feature type="domain" description="Enoyl reductase (ER)" evidence="2">
    <location>
        <begin position="13"/>
        <end position="336"/>
    </location>
</feature>
<dbReference type="Proteomes" id="UP000799437">
    <property type="component" value="Unassembled WGS sequence"/>
</dbReference>
<accession>A0A6A6W0A0</accession>
<dbReference type="RefSeq" id="XP_033596942.1">
    <property type="nucleotide sequence ID" value="XM_033742499.1"/>
</dbReference>
<dbReference type="OrthoDB" id="201656at2759"/>
<keyword evidence="1" id="KW-0560">Oxidoreductase</keyword>
<dbReference type="PANTHER" id="PTHR11695:SF294">
    <property type="entry name" value="RETICULON-4-INTERACTING PROTEIN 1, MITOCHONDRIAL"/>
    <property type="match status" value="1"/>
</dbReference>
<dbReference type="Gene3D" id="3.40.50.720">
    <property type="entry name" value="NAD(P)-binding Rossmann-like Domain"/>
    <property type="match status" value="1"/>
</dbReference>
<dbReference type="CDD" id="cd08267">
    <property type="entry name" value="MDR1"/>
    <property type="match status" value="1"/>
</dbReference>
<evidence type="ECO:0000313" key="4">
    <source>
        <dbReference type="Proteomes" id="UP000799437"/>
    </source>
</evidence>
<dbReference type="AlphaFoldDB" id="A0A6A6W0A0"/>
<dbReference type="EMBL" id="ML996580">
    <property type="protein sequence ID" value="KAF2754491.1"/>
    <property type="molecule type" value="Genomic_DNA"/>
</dbReference>
<dbReference type="PANTHER" id="PTHR11695">
    <property type="entry name" value="ALCOHOL DEHYDROGENASE RELATED"/>
    <property type="match status" value="1"/>
</dbReference>
<evidence type="ECO:0000256" key="1">
    <source>
        <dbReference type="ARBA" id="ARBA00023002"/>
    </source>
</evidence>
<dbReference type="InterPro" id="IPR020843">
    <property type="entry name" value="ER"/>
</dbReference>
<proteinExistence type="predicted"/>
<name>A0A6A6W0A0_9PEZI</name>
<dbReference type="InterPro" id="IPR050700">
    <property type="entry name" value="YIM1/Zinc_Alcohol_DH_Fams"/>
</dbReference>
<reference evidence="3" key="1">
    <citation type="journal article" date="2020" name="Stud. Mycol.">
        <title>101 Dothideomycetes genomes: a test case for predicting lifestyles and emergence of pathogens.</title>
        <authorList>
            <person name="Haridas S."/>
            <person name="Albert R."/>
            <person name="Binder M."/>
            <person name="Bloem J."/>
            <person name="Labutti K."/>
            <person name="Salamov A."/>
            <person name="Andreopoulos B."/>
            <person name="Baker S."/>
            <person name="Barry K."/>
            <person name="Bills G."/>
            <person name="Bluhm B."/>
            <person name="Cannon C."/>
            <person name="Castanera R."/>
            <person name="Culley D."/>
            <person name="Daum C."/>
            <person name="Ezra D."/>
            <person name="Gonzalez J."/>
            <person name="Henrissat B."/>
            <person name="Kuo A."/>
            <person name="Liang C."/>
            <person name="Lipzen A."/>
            <person name="Lutzoni F."/>
            <person name="Magnuson J."/>
            <person name="Mondo S."/>
            <person name="Nolan M."/>
            <person name="Ohm R."/>
            <person name="Pangilinan J."/>
            <person name="Park H.-J."/>
            <person name="Ramirez L."/>
            <person name="Alfaro M."/>
            <person name="Sun H."/>
            <person name="Tritt A."/>
            <person name="Yoshinaga Y."/>
            <person name="Zwiers L.-H."/>
            <person name="Turgeon B."/>
            <person name="Goodwin S."/>
            <person name="Spatafora J."/>
            <person name="Crous P."/>
            <person name="Grigoriev I."/>
        </authorList>
    </citation>
    <scope>NUCLEOTIDE SEQUENCE</scope>
    <source>
        <strain evidence="3">CBS 121739</strain>
    </source>
</reference>
<gene>
    <name evidence="3" type="ORF">EJ05DRAFT_456651</name>
</gene>
<dbReference type="InterPro" id="IPR011032">
    <property type="entry name" value="GroES-like_sf"/>
</dbReference>
<dbReference type="GO" id="GO:0005739">
    <property type="term" value="C:mitochondrion"/>
    <property type="evidence" value="ECO:0007669"/>
    <property type="project" value="TreeGrafter"/>
</dbReference>
<dbReference type="PROSITE" id="PS01162">
    <property type="entry name" value="QOR_ZETA_CRYSTAL"/>
    <property type="match status" value="1"/>
</dbReference>
<dbReference type="Gene3D" id="3.90.180.10">
    <property type="entry name" value="Medium-chain alcohol dehydrogenases, catalytic domain"/>
    <property type="match status" value="1"/>
</dbReference>
<dbReference type="InterPro" id="IPR036291">
    <property type="entry name" value="NAD(P)-bd_dom_sf"/>
</dbReference>
<evidence type="ECO:0000313" key="3">
    <source>
        <dbReference type="EMBL" id="KAF2754491.1"/>
    </source>
</evidence>
<sequence>MQAWQFTRTGPARAILSLQSIPVPPRPIDNEVLIRITHSSLNGGSNLLLTLIPMLFRSPPCTPGIEFSGVVESVGPSYSKTNLLPGTRVFGTLDKRAHVRGKGALAEWLLVKEGEVVMVAVPEGVELSQAAAMSASGSTAVSMCLRAGLKGGERVLVNGASGGVGSLLVQILRNLGVREIVAVCSGKNADFVKRLGADEVLDYNVAPVEQQLIDKFSARPFDVIMDTVGIQSIFTDSPHYLKNTGVFVNVGAMANGPWLGFWYWFLNSNLPLLLGGIPRKYIMFSNNIDEEQLGMLAHWAGEGKLVVPVDQTFELDRALDAYDLVESGRVRGKIVINV</sequence>
<dbReference type="InterPro" id="IPR013154">
    <property type="entry name" value="ADH-like_N"/>
</dbReference>
<dbReference type="SMART" id="SM00829">
    <property type="entry name" value="PKS_ER"/>
    <property type="match status" value="1"/>
</dbReference>
<dbReference type="Pfam" id="PF13602">
    <property type="entry name" value="ADH_zinc_N_2"/>
    <property type="match status" value="1"/>
</dbReference>
<dbReference type="SUPFAM" id="SSF50129">
    <property type="entry name" value="GroES-like"/>
    <property type="match status" value="1"/>
</dbReference>
<dbReference type="SUPFAM" id="SSF51735">
    <property type="entry name" value="NAD(P)-binding Rossmann-fold domains"/>
    <property type="match status" value="1"/>
</dbReference>
<organism evidence="3 4">
    <name type="scientific">Pseudovirgaria hyperparasitica</name>
    <dbReference type="NCBI Taxonomy" id="470096"/>
    <lineage>
        <taxon>Eukaryota</taxon>
        <taxon>Fungi</taxon>
        <taxon>Dikarya</taxon>
        <taxon>Ascomycota</taxon>
        <taxon>Pezizomycotina</taxon>
        <taxon>Dothideomycetes</taxon>
        <taxon>Dothideomycetes incertae sedis</taxon>
        <taxon>Acrospermales</taxon>
        <taxon>Acrospermaceae</taxon>
        <taxon>Pseudovirgaria</taxon>
    </lineage>
</organism>